<dbReference type="Gene3D" id="3.30.70.20">
    <property type="match status" value="1"/>
</dbReference>
<dbReference type="Proteomes" id="UP000757103">
    <property type="component" value="Unassembled WGS sequence"/>
</dbReference>
<gene>
    <name evidence="5" type="ORF">K8U91_10465</name>
</gene>
<dbReference type="SUPFAM" id="SSF54862">
    <property type="entry name" value="4Fe-4S ferredoxins"/>
    <property type="match status" value="1"/>
</dbReference>
<evidence type="ECO:0000256" key="1">
    <source>
        <dbReference type="ARBA" id="ARBA00022723"/>
    </source>
</evidence>
<evidence type="ECO:0000313" key="5">
    <source>
        <dbReference type="EMBL" id="HJG89876.1"/>
    </source>
</evidence>
<evidence type="ECO:0000256" key="2">
    <source>
        <dbReference type="ARBA" id="ARBA00023004"/>
    </source>
</evidence>
<sequence>MIKITDKRDCCGCAACVQCCPKRCISLREDEEGFLYPDVNIEECIDCHLCEKVCPWIDRPDKQQPLEVLAVKNRNDGERMASSSGGVFILLAKKVIERGGVVFGAVFDNNWEVVHTYAETIDGVKPMMGSKYVQSRIGNCYREAEKFLKSGREVLFTGVPCQITGLHKFLRKEYPNLLSVDCLCHGVPSPGIWRRYLHEAVGGADYKDQITGIEFRNKYLGGWKNFSFLITGKTNDENKVLYSETHGKNAYMRGFLSNLYLRPSCYSCKSKNGASHSDLTLADFWGIDVISPDVYDDKGVSLIIASSEKGKSLLYSLDVDVYESSLVVAKTMNGAFKEKTVPHPKRKKFFEQLDKSSSVIKLIEDNSKPTFKIRLRNKINYLNQKMIKFKR</sequence>
<dbReference type="GO" id="GO:0046872">
    <property type="term" value="F:metal ion binding"/>
    <property type="evidence" value="ECO:0007669"/>
    <property type="project" value="UniProtKB-KW"/>
</dbReference>
<reference evidence="5" key="2">
    <citation type="submission" date="2021-09" db="EMBL/GenBank/DDBJ databases">
        <authorList>
            <person name="Gilroy R."/>
        </authorList>
    </citation>
    <scope>NUCLEOTIDE SEQUENCE</scope>
    <source>
        <strain evidence="5">CHK121-7720</strain>
    </source>
</reference>
<keyword evidence="1" id="KW-0479">Metal-binding</keyword>
<evidence type="ECO:0000313" key="6">
    <source>
        <dbReference type="Proteomes" id="UP000757103"/>
    </source>
</evidence>
<name>A0A921MTH7_9BACT</name>
<feature type="domain" description="4Fe-4S ferredoxin-type" evidence="4">
    <location>
        <begin position="1"/>
        <end position="30"/>
    </location>
</feature>
<evidence type="ECO:0000259" key="4">
    <source>
        <dbReference type="PROSITE" id="PS51379"/>
    </source>
</evidence>
<proteinExistence type="predicted"/>
<dbReference type="GO" id="GO:0051536">
    <property type="term" value="F:iron-sulfur cluster binding"/>
    <property type="evidence" value="ECO:0007669"/>
    <property type="project" value="UniProtKB-KW"/>
</dbReference>
<dbReference type="RefSeq" id="WP_273306932.1">
    <property type="nucleotide sequence ID" value="NZ_DYUD01000027.1"/>
</dbReference>
<protein>
    <submittedName>
        <fullName evidence="5">Coenzyme F420 hydrogenase/dehydrogenase, beta subunit C-terminal domain</fullName>
    </submittedName>
</protein>
<dbReference type="PROSITE" id="PS00198">
    <property type="entry name" value="4FE4S_FER_1"/>
    <property type="match status" value="1"/>
</dbReference>
<keyword evidence="2" id="KW-0408">Iron</keyword>
<dbReference type="InterPro" id="IPR017896">
    <property type="entry name" value="4Fe4S_Fe-S-bd"/>
</dbReference>
<evidence type="ECO:0000256" key="3">
    <source>
        <dbReference type="ARBA" id="ARBA00023014"/>
    </source>
</evidence>
<reference evidence="5" key="1">
    <citation type="journal article" date="2021" name="PeerJ">
        <title>Extensive microbial diversity within the chicken gut microbiome revealed by metagenomics and culture.</title>
        <authorList>
            <person name="Gilroy R."/>
            <person name="Ravi A."/>
            <person name="Getino M."/>
            <person name="Pursley I."/>
            <person name="Horton D.L."/>
            <person name="Alikhan N.F."/>
            <person name="Baker D."/>
            <person name="Gharbi K."/>
            <person name="Hall N."/>
            <person name="Watson M."/>
            <person name="Adriaenssens E.M."/>
            <person name="Foster-Nyarko E."/>
            <person name="Jarju S."/>
            <person name="Secka A."/>
            <person name="Antonio M."/>
            <person name="Oren A."/>
            <person name="Chaudhuri R.R."/>
            <person name="La Ragione R."/>
            <person name="Hildebrand F."/>
            <person name="Pallen M.J."/>
        </authorList>
    </citation>
    <scope>NUCLEOTIDE SEQUENCE</scope>
    <source>
        <strain evidence="5">CHK121-7720</strain>
    </source>
</reference>
<dbReference type="PROSITE" id="PS51379">
    <property type="entry name" value="4FE4S_FER_2"/>
    <property type="match status" value="2"/>
</dbReference>
<feature type="domain" description="4Fe-4S ferredoxin-type" evidence="4">
    <location>
        <begin position="35"/>
        <end position="65"/>
    </location>
</feature>
<dbReference type="InterPro" id="IPR007525">
    <property type="entry name" value="FrhB_FdhB_C"/>
</dbReference>
<dbReference type="InterPro" id="IPR052977">
    <property type="entry name" value="Polyferredoxin-like_ET"/>
</dbReference>
<comment type="caution">
    <text evidence="5">The sequence shown here is derived from an EMBL/GenBank/DDBJ whole genome shotgun (WGS) entry which is preliminary data.</text>
</comment>
<dbReference type="PANTHER" id="PTHR43193:SF2">
    <property type="entry name" value="POLYFERREDOXIN PROTEIN FWDF"/>
    <property type="match status" value="1"/>
</dbReference>
<accession>A0A921MTH7</accession>
<organism evidence="5 6">
    <name type="scientific">Barnesiella viscericola</name>
    <dbReference type="NCBI Taxonomy" id="397865"/>
    <lineage>
        <taxon>Bacteria</taxon>
        <taxon>Pseudomonadati</taxon>
        <taxon>Bacteroidota</taxon>
        <taxon>Bacteroidia</taxon>
        <taxon>Bacteroidales</taxon>
        <taxon>Barnesiellaceae</taxon>
        <taxon>Barnesiella</taxon>
    </lineage>
</organism>
<dbReference type="EMBL" id="DYUD01000027">
    <property type="protein sequence ID" value="HJG89876.1"/>
    <property type="molecule type" value="Genomic_DNA"/>
</dbReference>
<dbReference type="PANTHER" id="PTHR43193">
    <property type="match status" value="1"/>
</dbReference>
<dbReference type="Pfam" id="PF04432">
    <property type="entry name" value="FrhB_FdhB_C"/>
    <property type="match status" value="1"/>
</dbReference>
<dbReference type="InterPro" id="IPR017900">
    <property type="entry name" value="4Fe4S_Fe_S_CS"/>
</dbReference>
<dbReference type="AlphaFoldDB" id="A0A921MTH7"/>
<keyword evidence="3" id="KW-0411">Iron-sulfur</keyword>